<accession>A0ABW1TU72</accession>
<sequence>MERTVIAIDIAKKVFQLHWVDPETGHIERLQLKRAQMLPWFANRDCAQIVMEACGGAHEWGRALCQLGHDVRLLSPRKVRPFVQRNKTDAADAQAIWTASRQPGMRFVPIKTETQQIVLSLHRLRAQLMKTRIMQTNELRGLLDEFGIVLPEGHAALLKALPAALADAKSRLPAMLMDSLDDQLRRVNQLQADIGAIERRLAQQMREIPACKAAAEIPGVGLLTATAVVASMGTPTAFKDAREFAAWIGLVPRQTGTGGRIRQLGISKRGDAYLRTLLMHGARAIVAKTKDAPTWPWLAALLQRRPYSVAVAAVANKLARTIWAVLARGQAWRPQAWQAAH</sequence>
<keyword evidence="1" id="KW-0175">Coiled coil</keyword>
<dbReference type="Pfam" id="PF01548">
    <property type="entry name" value="DEDD_Tnp_IS110"/>
    <property type="match status" value="1"/>
</dbReference>
<dbReference type="PANTHER" id="PTHR33055">
    <property type="entry name" value="TRANSPOSASE FOR INSERTION SEQUENCE ELEMENT IS1111A"/>
    <property type="match status" value="1"/>
</dbReference>
<evidence type="ECO:0000313" key="4">
    <source>
        <dbReference type="EMBL" id="MFC6281094.1"/>
    </source>
</evidence>
<proteinExistence type="predicted"/>
<dbReference type="InterPro" id="IPR002525">
    <property type="entry name" value="Transp_IS110-like_N"/>
</dbReference>
<name>A0ABW1TU72_9BURK</name>
<comment type="caution">
    <text evidence="4">The sequence shown here is derived from an EMBL/GenBank/DDBJ whole genome shotgun (WGS) entry which is preliminary data.</text>
</comment>
<reference evidence="5" key="1">
    <citation type="journal article" date="2019" name="Int. J. Syst. Evol. Microbiol.">
        <title>The Global Catalogue of Microorganisms (GCM) 10K type strain sequencing project: providing services to taxonomists for standard genome sequencing and annotation.</title>
        <authorList>
            <consortium name="The Broad Institute Genomics Platform"/>
            <consortium name="The Broad Institute Genome Sequencing Center for Infectious Disease"/>
            <person name="Wu L."/>
            <person name="Ma J."/>
        </authorList>
    </citation>
    <scope>NUCLEOTIDE SEQUENCE [LARGE SCALE GENOMIC DNA]</scope>
    <source>
        <strain evidence="5">CCUG 39402</strain>
    </source>
</reference>
<evidence type="ECO:0000259" key="2">
    <source>
        <dbReference type="Pfam" id="PF01548"/>
    </source>
</evidence>
<keyword evidence="5" id="KW-1185">Reference proteome</keyword>
<dbReference type="RefSeq" id="WP_300519537.1">
    <property type="nucleotide sequence ID" value="NZ_JBHSRS010000016.1"/>
</dbReference>
<dbReference type="InterPro" id="IPR003346">
    <property type="entry name" value="Transposase_20"/>
</dbReference>
<gene>
    <name evidence="4" type="ORF">ACFQND_07600</name>
</gene>
<dbReference type="Proteomes" id="UP001596270">
    <property type="component" value="Unassembled WGS sequence"/>
</dbReference>
<feature type="domain" description="Transposase IS116/IS110/IS902 C-terminal" evidence="3">
    <location>
        <begin position="213"/>
        <end position="290"/>
    </location>
</feature>
<dbReference type="InterPro" id="IPR047650">
    <property type="entry name" value="Transpos_IS110"/>
</dbReference>
<feature type="domain" description="Transposase IS110-like N-terminal" evidence="2">
    <location>
        <begin position="7"/>
        <end position="146"/>
    </location>
</feature>
<evidence type="ECO:0000259" key="3">
    <source>
        <dbReference type="Pfam" id="PF02371"/>
    </source>
</evidence>
<evidence type="ECO:0000313" key="5">
    <source>
        <dbReference type="Proteomes" id="UP001596270"/>
    </source>
</evidence>
<dbReference type="PANTHER" id="PTHR33055:SF3">
    <property type="entry name" value="PUTATIVE TRANSPOSASE FOR IS117-RELATED"/>
    <property type="match status" value="1"/>
</dbReference>
<protein>
    <submittedName>
        <fullName evidence="4">IS110 family transposase</fullName>
    </submittedName>
</protein>
<feature type="coiled-coil region" evidence="1">
    <location>
        <begin position="180"/>
        <end position="207"/>
    </location>
</feature>
<evidence type="ECO:0000256" key="1">
    <source>
        <dbReference type="SAM" id="Coils"/>
    </source>
</evidence>
<dbReference type="NCBIfam" id="NF033542">
    <property type="entry name" value="transpos_IS110"/>
    <property type="match status" value="1"/>
</dbReference>
<dbReference type="EMBL" id="JBHSRS010000016">
    <property type="protein sequence ID" value="MFC6281094.1"/>
    <property type="molecule type" value="Genomic_DNA"/>
</dbReference>
<dbReference type="Pfam" id="PF02371">
    <property type="entry name" value="Transposase_20"/>
    <property type="match status" value="1"/>
</dbReference>
<organism evidence="4 5">
    <name type="scientific">Polaromonas aquatica</name>
    <dbReference type="NCBI Taxonomy" id="332657"/>
    <lineage>
        <taxon>Bacteria</taxon>
        <taxon>Pseudomonadati</taxon>
        <taxon>Pseudomonadota</taxon>
        <taxon>Betaproteobacteria</taxon>
        <taxon>Burkholderiales</taxon>
        <taxon>Comamonadaceae</taxon>
        <taxon>Polaromonas</taxon>
    </lineage>
</organism>